<feature type="transmembrane region" description="Helical" evidence="5">
    <location>
        <begin position="265"/>
        <end position="286"/>
    </location>
</feature>
<dbReference type="CDD" id="cd07042">
    <property type="entry name" value="STAS_SulP_like_sulfate_transporter"/>
    <property type="match status" value="1"/>
</dbReference>
<accession>A0ABU4QDE7</accession>
<feature type="transmembrane region" description="Helical" evidence="5">
    <location>
        <begin position="219"/>
        <end position="238"/>
    </location>
</feature>
<evidence type="ECO:0000313" key="8">
    <source>
        <dbReference type="Proteomes" id="UP001272773"/>
    </source>
</evidence>
<dbReference type="Pfam" id="PF01740">
    <property type="entry name" value="STAS"/>
    <property type="match status" value="1"/>
</dbReference>
<dbReference type="Proteomes" id="UP001272773">
    <property type="component" value="Unassembled WGS sequence"/>
</dbReference>
<name>A0ABU4QDE7_9GAMM</name>
<organism evidence="7 8">
    <name type="scientific">Shewanella indica</name>
    <dbReference type="NCBI Taxonomy" id="768528"/>
    <lineage>
        <taxon>Bacteria</taxon>
        <taxon>Pseudomonadati</taxon>
        <taxon>Pseudomonadota</taxon>
        <taxon>Gammaproteobacteria</taxon>
        <taxon>Alteromonadales</taxon>
        <taxon>Shewanellaceae</taxon>
        <taxon>Shewanella</taxon>
    </lineage>
</organism>
<feature type="domain" description="STAS" evidence="6">
    <location>
        <begin position="455"/>
        <end position="574"/>
    </location>
</feature>
<feature type="transmembrane region" description="Helical" evidence="5">
    <location>
        <begin position="307"/>
        <end position="325"/>
    </location>
</feature>
<feature type="transmembrane region" description="Helical" evidence="5">
    <location>
        <begin position="345"/>
        <end position="364"/>
    </location>
</feature>
<evidence type="ECO:0000256" key="1">
    <source>
        <dbReference type="ARBA" id="ARBA00004141"/>
    </source>
</evidence>
<evidence type="ECO:0000256" key="2">
    <source>
        <dbReference type="ARBA" id="ARBA00022692"/>
    </source>
</evidence>
<comment type="subcellular location">
    <subcellularLocation>
        <location evidence="1">Membrane</location>
        <topology evidence="1">Multi-pass membrane protein</topology>
    </subcellularLocation>
</comment>
<feature type="transmembrane region" description="Helical" evidence="5">
    <location>
        <begin position="135"/>
        <end position="153"/>
    </location>
</feature>
<reference evidence="7 8" key="1">
    <citation type="submission" date="2023-11" db="EMBL/GenBank/DDBJ databases">
        <title>MicrobeMod: A computational toolkit for identifying prokaryotic methylation and restriction-modification with nanopore sequencing.</title>
        <authorList>
            <person name="Crits-Christoph A."/>
            <person name="Kang S.C."/>
            <person name="Lee H."/>
            <person name="Ostrov N."/>
        </authorList>
    </citation>
    <scope>NUCLEOTIDE SEQUENCE [LARGE SCALE GENOMIC DNA]</scope>
    <source>
        <strain evidence="7 8">ATCC BAA-2732</strain>
    </source>
</reference>
<proteinExistence type="predicted"/>
<feature type="transmembrane region" description="Helical" evidence="5">
    <location>
        <begin position="101"/>
        <end position="123"/>
    </location>
</feature>
<feature type="transmembrane region" description="Helical" evidence="5">
    <location>
        <begin position="53"/>
        <end position="69"/>
    </location>
</feature>
<dbReference type="RefSeq" id="WP_319619388.1">
    <property type="nucleotide sequence ID" value="NZ_JAVMKW010000002.1"/>
</dbReference>
<feature type="transmembrane region" description="Helical" evidence="5">
    <location>
        <begin position="173"/>
        <end position="198"/>
    </location>
</feature>
<dbReference type="PANTHER" id="PTHR11814">
    <property type="entry name" value="SULFATE TRANSPORTER"/>
    <property type="match status" value="1"/>
</dbReference>
<keyword evidence="8" id="KW-1185">Reference proteome</keyword>
<protein>
    <submittedName>
        <fullName evidence="7">Sulfate permease</fullName>
    </submittedName>
</protein>
<feature type="transmembrane region" description="Helical" evidence="5">
    <location>
        <begin position="371"/>
        <end position="390"/>
    </location>
</feature>
<gene>
    <name evidence="7" type="primary">sulP</name>
    <name evidence="7" type="ORF">SIL79_14060</name>
</gene>
<dbReference type="GeneID" id="88624654"/>
<dbReference type="InterPro" id="IPR002645">
    <property type="entry name" value="STAS_dom"/>
</dbReference>
<evidence type="ECO:0000313" key="7">
    <source>
        <dbReference type="EMBL" id="MDX6017447.1"/>
    </source>
</evidence>
<keyword evidence="2 5" id="KW-0812">Transmembrane</keyword>
<feature type="transmembrane region" description="Helical" evidence="5">
    <location>
        <begin position="76"/>
        <end position="95"/>
    </location>
</feature>
<dbReference type="NCBIfam" id="TIGR00815">
    <property type="entry name" value="sulP"/>
    <property type="match status" value="1"/>
</dbReference>
<evidence type="ECO:0000256" key="4">
    <source>
        <dbReference type="ARBA" id="ARBA00023136"/>
    </source>
</evidence>
<keyword evidence="4 5" id="KW-0472">Membrane</keyword>
<dbReference type="InterPro" id="IPR036513">
    <property type="entry name" value="STAS_dom_sf"/>
</dbReference>
<dbReference type="InterPro" id="IPR001902">
    <property type="entry name" value="SLC26A/SulP_fam"/>
</dbReference>
<dbReference type="InterPro" id="IPR018045">
    <property type="entry name" value="S04_transporter_CS"/>
</dbReference>
<evidence type="ECO:0000259" key="6">
    <source>
        <dbReference type="PROSITE" id="PS50801"/>
    </source>
</evidence>
<sequence>MKNSWLEWLPISSWLPDYSRHDATKDGLAAIIVTLMLIPQSLAYAMVAGLPPVVGLYASILPLIVYTMLGTSKTLAVGPVAVISLMTAEAIAPLFETGSQGYITAAATLAFLSGIVLLLMSVLRLGFLTTFLSHPVLSGFMTASGILISIGQLKHIFGLPLHGENVLQRVANLILALPQTNLYTLMIGAFSLIALIYARKSLKPNLIKLGLSSELAGHAIKLAPVIVMILSIVLVALFDLDKKGVSVVGQIPSGLPSFSLPSLDLALIGDLLPASILLSVIGFVESASVGQTLAAKRRQRIEPNQELIALSGANIASAINGGFPVTGGLSRSVVNYDAGAETPMAGTFTAIGIGITVLYFTPLFTYLPHAVLAATIIVAVSALIDVQAIIHTWKSAKSDAIAMFLTIIGVLAFNVEIGVLAGLATSLALFLWRTSRPHIAVVGLIEGSQHFRNILRFNVIQSKTVLSLRIDESLYFANARYLEDQIMEYLQQYPKTQHLVLMLSGVNTVDASALESLTLIHDRLKDSDIQLHLSEVKGPVMDNIKKSDFFEHFKGKVYISQYEAIIDLDSSIAH</sequence>
<dbReference type="Gene3D" id="3.30.750.24">
    <property type="entry name" value="STAS domain"/>
    <property type="match status" value="1"/>
</dbReference>
<evidence type="ECO:0000256" key="5">
    <source>
        <dbReference type="SAM" id="Phobius"/>
    </source>
</evidence>
<dbReference type="SUPFAM" id="SSF52091">
    <property type="entry name" value="SpoIIaa-like"/>
    <property type="match status" value="1"/>
</dbReference>
<dbReference type="PROSITE" id="PS50801">
    <property type="entry name" value="STAS"/>
    <property type="match status" value="1"/>
</dbReference>
<keyword evidence="3 5" id="KW-1133">Transmembrane helix</keyword>
<dbReference type="InterPro" id="IPR011547">
    <property type="entry name" value="SLC26A/SulP_dom"/>
</dbReference>
<feature type="transmembrane region" description="Helical" evidence="5">
    <location>
        <begin position="402"/>
        <end position="432"/>
    </location>
</feature>
<dbReference type="EMBL" id="JAWXXR010000001">
    <property type="protein sequence ID" value="MDX6017447.1"/>
    <property type="molecule type" value="Genomic_DNA"/>
</dbReference>
<evidence type="ECO:0000256" key="3">
    <source>
        <dbReference type="ARBA" id="ARBA00022989"/>
    </source>
</evidence>
<comment type="caution">
    <text evidence="7">The sequence shown here is derived from an EMBL/GenBank/DDBJ whole genome shotgun (WGS) entry which is preliminary data.</text>
</comment>
<dbReference type="PROSITE" id="PS01130">
    <property type="entry name" value="SLC26A"/>
    <property type="match status" value="1"/>
</dbReference>
<dbReference type="Pfam" id="PF00916">
    <property type="entry name" value="Sulfate_transp"/>
    <property type="match status" value="1"/>
</dbReference>